<keyword evidence="5" id="KW-1185">Reference proteome</keyword>
<dbReference type="PANTHER" id="PTHR33470">
    <property type="entry name" value="OS01G0164075 PROTEIN"/>
    <property type="match status" value="1"/>
</dbReference>
<name>A0A8T2UBJ4_CERRI</name>
<evidence type="ECO:0000313" key="5">
    <source>
        <dbReference type="Proteomes" id="UP000825935"/>
    </source>
</evidence>
<evidence type="ECO:0000313" key="4">
    <source>
        <dbReference type="EMBL" id="KAH7431998.1"/>
    </source>
</evidence>
<comment type="caution">
    <text evidence="4">The sequence shown here is derived from an EMBL/GenBank/DDBJ whole genome shotgun (WGS) entry which is preliminary data.</text>
</comment>
<reference evidence="4" key="1">
    <citation type="submission" date="2021-08" db="EMBL/GenBank/DDBJ databases">
        <title>WGS assembly of Ceratopteris richardii.</title>
        <authorList>
            <person name="Marchant D.B."/>
            <person name="Chen G."/>
            <person name="Jenkins J."/>
            <person name="Shu S."/>
            <person name="Leebens-Mack J."/>
            <person name="Grimwood J."/>
            <person name="Schmutz J."/>
            <person name="Soltis P."/>
            <person name="Soltis D."/>
            <person name="Chen Z.-H."/>
        </authorList>
    </citation>
    <scope>NUCLEOTIDE SEQUENCE</scope>
    <source>
        <strain evidence="4">Whitten #5841</strain>
        <tissue evidence="4">Leaf</tissue>
    </source>
</reference>
<evidence type="ECO:0000256" key="1">
    <source>
        <dbReference type="ARBA" id="ARBA00022729"/>
    </source>
</evidence>
<dbReference type="Proteomes" id="UP000825935">
    <property type="component" value="Chromosome 7"/>
</dbReference>
<protein>
    <submittedName>
        <fullName evidence="4">Uncharacterized protein</fullName>
    </submittedName>
</protein>
<feature type="compositionally biased region" description="Pro residues" evidence="2">
    <location>
        <begin position="31"/>
        <end position="105"/>
    </location>
</feature>
<feature type="signal peptide" evidence="3">
    <location>
        <begin position="1"/>
        <end position="25"/>
    </location>
</feature>
<organism evidence="4 5">
    <name type="scientific">Ceratopteris richardii</name>
    <name type="common">Triangle waterfern</name>
    <dbReference type="NCBI Taxonomy" id="49495"/>
    <lineage>
        <taxon>Eukaryota</taxon>
        <taxon>Viridiplantae</taxon>
        <taxon>Streptophyta</taxon>
        <taxon>Embryophyta</taxon>
        <taxon>Tracheophyta</taxon>
        <taxon>Polypodiopsida</taxon>
        <taxon>Polypodiidae</taxon>
        <taxon>Polypodiales</taxon>
        <taxon>Pteridineae</taxon>
        <taxon>Pteridaceae</taxon>
        <taxon>Parkerioideae</taxon>
        <taxon>Ceratopteris</taxon>
    </lineage>
</organism>
<keyword evidence="1 3" id="KW-0732">Signal</keyword>
<feature type="region of interest" description="Disordered" evidence="2">
    <location>
        <begin position="23"/>
        <end position="105"/>
    </location>
</feature>
<dbReference type="EMBL" id="CM035412">
    <property type="protein sequence ID" value="KAH7431999.1"/>
    <property type="molecule type" value="Genomic_DNA"/>
</dbReference>
<dbReference type="EMBL" id="CM035412">
    <property type="protein sequence ID" value="KAH7431998.1"/>
    <property type="molecule type" value="Genomic_DNA"/>
</dbReference>
<evidence type="ECO:0000256" key="2">
    <source>
        <dbReference type="SAM" id="MobiDB-lite"/>
    </source>
</evidence>
<gene>
    <name evidence="4" type="ORF">KP509_07G003600</name>
</gene>
<dbReference type="PRINTS" id="PR01217">
    <property type="entry name" value="PRICHEXTENSN"/>
</dbReference>
<dbReference type="GO" id="GO:0071944">
    <property type="term" value="C:cell periphery"/>
    <property type="evidence" value="ECO:0007669"/>
    <property type="project" value="TreeGrafter"/>
</dbReference>
<proteinExistence type="predicted"/>
<sequence>MGIRIPKVALLLLAMLFVSLLPSSAGDSEGPPRPQERPPFPGWKPPPQSPPPPPPSPSPPPPSPPPPPASPPPPPPSPPPPSPPRYWRSPPPPSPPPPPASPPPPSPPRYWRFPTLVVKGVVLCKRCKKTFRRTLPLGNKPLIGAEVQLVCKKYGNKVFAYDKSYTGAGGRFDLYVPNFNLQEYDPHANCRVLLGSSNSPFCAQKTFMNYSPEGAKLDFDGRYGGKIFYSVKPLAFTNC</sequence>
<evidence type="ECO:0000256" key="3">
    <source>
        <dbReference type="SAM" id="SignalP"/>
    </source>
</evidence>
<feature type="chain" id="PRO_5036275941" evidence="3">
    <location>
        <begin position="26"/>
        <end position="239"/>
    </location>
</feature>
<dbReference type="AlphaFoldDB" id="A0A8T2UBJ4"/>
<accession>A0A8T2UBJ4</accession>
<dbReference type="PANTHER" id="PTHR33470:SF29">
    <property type="entry name" value="POLLEN OLE E 1 ALLERGEN AND EXTENSIN FAMILY PROTEIN"/>
    <property type="match status" value="1"/>
</dbReference>
<dbReference type="OMA" id="AFEPNCH"/>
<dbReference type="Pfam" id="PF01190">
    <property type="entry name" value="Pollen_Ole_e_1"/>
    <property type="match status" value="1"/>
</dbReference>